<organism evidence="2 3">
    <name type="scientific">Halomarinibacterium sedimenti</name>
    <dbReference type="NCBI Taxonomy" id="2857106"/>
    <lineage>
        <taxon>Bacteria</taxon>
        <taxon>Pseudomonadati</taxon>
        <taxon>Bacteroidota</taxon>
        <taxon>Flavobacteriia</taxon>
        <taxon>Flavobacteriales</taxon>
        <taxon>Flavobacteriaceae</taxon>
        <taxon>Halomarinibacterium</taxon>
    </lineage>
</organism>
<evidence type="ECO:0000313" key="2">
    <source>
        <dbReference type="EMBL" id="MBW2938202.1"/>
    </source>
</evidence>
<feature type="domain" description="Thioredoxin" evidence="1">
    <location>
        <begin position="330"/>
        <end position="469"/>
    </location>
</feature>
<evidence type="ECO:0000313" key="3">
    <source>
        <dbReference type="Proteomes" id="UP001138686"/>
    </source>
</evidence>
<protein>
    <submittedName>
        <fullName evidence="2">Peroxiredoxin family protein</fullName>
    </submittedName>
</protein>
<comment type="caution">
    <text evidence="2">The sequence shown here is derived from an EMBL/GenBank/DDBJ whole genome shotgun (WGS) entry which is preliminary data.</text>
</comment>
<dbReference type="InterPro" id="IPR012336">
    <property type="entry name" value="Thioredoxin-like_fold"/>
</dbReference>
<dbReference type="Proteomes" id="UP001138686">
    <property type="component" value="Unassembled WGS sequence"/>
</dbReference>
<dbReference type="Pfam" id="PF13905">
    <property type="entry name" value="Thioredoxin_8"/>
    <property type="match status" value="1"/>
</dbReference>
<gene>
    <name evidence="2" type="ORF">KXJ69_08800</name>
</gene>
<sequence>MIKKILFLFLTVTIFISCNDASKKSECGVSWIGGKIVNPKLDYVVISHNRNVIDTVALDSTDSFIYKIENTDPGIYFFSHYEYQALFLEPGDSVMIYVNTIEFDESLSFSGRGAEKNNFLMELYLLNEDVDDNMLAYYNDGPEEFQAKMDSVSSARHRLFDDFSNKTKASKAFKEIAKASIMYGIYSKKELYISANSKKKVYDESIEIPESFYSFRDSIDFGNEALRNYYPYFRFLGNHLDNLAYDQYKKEAPFDRFSFIHNKHKIRIIDSLITNTSLRNTLSRNSVVRYLLNGKNVEEEMQMLEAFKKLNTDSSDIAEVEKLASATIKLAPGNIIPNVALVTTDNTMKDLHTIIKKPTVLFFWSGESIKHYRNIHTRAAELREKYPEYQFVGINIDKHFKKWRRIVGNAGYNDQFEFQFESFADAEMRLLVNYVNKSIIVDKDHKILDGNSNIFSTSIEEQLLGYLNK</sequence>
<proteinExistence type="predicted"/>
<dbReference type="RefSeq" id="WP_219052720.1">
    <property type="nucleotide sequence ID" value="NZ_JAHWDP010000003.1"/>
</dbReference>
<dbReference type="PROSITE" id="PS51257">
    <property type="entry name" value="PROKAR_LIPOPROTEIN"/>
    <property type="match status" value="1"/>
</dbReference>
<reference evidence="2" key="1">
    <citation type="submission" date="2021-07" db="EMBL/GenBank/DDBJ databases">
        <title>Aureisphaera sp. CAU 1614 isolated from sea sediment.</title>
        <authorList>
            <person name="Kim W."/>
        </authorList>
    </citation>
    <scope>NUCLEOTIDE SEQUENCE</scope>
    <source>
        <strain evidence="2">CAU 1614</strain>
    </source>
</reference>
<dbReference type="EMBL" id="JAHWDP010000003">
    <property type="protein sequence ID" value="MBW2938202.1"/>
    <property type="molecule type" value="Genomic_DNA"/>
</dbReference>
<name>A0A9X1FQX2_9FLAO</name>
<dbReference type="AlphaFoldDB" id="A0A9X1FQX2"/>
<dbReference type="InterPro" id="IPR013766">
    <property type="entry name" value="Thioredoxin_domain"/>
</dbReference>
<dbReference type="PROSITE" id="PS51352">
    <property type="entry name" value="THIOREDOXIN_2"/>
    <property type="match status" value="1"/>
</dbReference>
<evidence type="ECO:0000259" key="1">
    <source>
        <dbReference type="PROSITE" id="PS51352"/>
    </source>
</evidence>
<accession>A0A9X1FQX2</accession>
<keyword evidence="3" id="KW-1185">Reference proteome</keyword>